<evidence type="ECO:0000259" key="9">
    <source>
        <dbReference type="Pfam" id="PF00814"/>
    </source>
</evidence>
<feature type="region of interest" description="Disordered" evidence="8">
    <location>
        <begin position="293"/>
        <end position="312"/>
    </location>
</feature>
<dbReference type="PANTHER" id="PTHR11735">
    <property type="entry name" value="TRNA N6-ADENOSINE THREONYLCARBAMOYLTRANSFERASE"/>
    <property type="match status" value="1"/>
</dbReference>
<dbReference type="GO" id="GO:0061711">
    <property type="term" value="F:tRNA N(6)-L-threonylcarbamoyladenine synthase activity"/>
    <property type="evidence" value="ECO:0007669"/>
    <property type="project" value="UniProtKB-EC"/>
</dbReference>
<comment type="function">
    <text evidence="7">Required for the formation of a threonylcarbamoyl group on adenosine at position 37 (t(6)A37) in mitochondrial tRNAs that read codons beginning with adenine. Probably involved in the transfer of the threonylcarbamoyl moiety of threonylcarbamoyl-AMP (TC-AMP) to the N6 group of A37. Involved in mitochondrial genome maintenance.</text>
</comment>
<evidence type="ECO:0000256" key="8">
    <source>
        <dbReference type="SAM" id="MobiDB-lite"/>
    </source>
</evidence>
<evidence type="ECO:0000256" key="3">
    <source>
        <dbReference type="ARBA" id="ARBA00022694"/>
    </source>
</evidence>
<comment type="caution">
    <text evidence="10">The sequence shown here is derived from an EMBL/GenBank/DDBJ whole genome shotgun (WGS) entry which is preliminary data.</text>
</comment>
<dbReference type="Pfam" id="PF00814">
    <property type="entry name" value="TsaD"/>
    <property type="match status" value="2"/>
</dbReference>
<evidence type="ECO:0000313" key="11">
    <source>
        <dbReference type="Proteomes" id="UP001244011"/>
    </source>
</evidence>
<dbReference type="GeneID" id="85306883"/>
<dbReference type="InterPro" id="IPR043129">
    <property type="entry name" value="ATPase_NBD"/>
</dbReference>
<sequence>MRSLLSQINSNGPAARASQALVSRQSSRLRLSSPSRHLSSHGQWRRAAPSRRHLVTLAIETSCDDTCVAVLEQHPTTGAARLHFNAKITSDNRAYGGVHPSTAVASHTAHLAGLVRDALPHLPRGGAPPDFVTVTRGPGMLANLATGLATAKGLAVAWGVPLLAVNHMQAHALTPRLVSALELGRRDWPEAGGGAGEGGVSDPSSPEGRDAAGVPDGGHRPAFPFLSLLVSGGHTMLVLSRSLCSHKILVPDAGNLAIGDMLDKCAREILPPEVLAAVPDTMYGAALESFAFPDAPPLPTNKPNQDDSASDYDYDYTPPLHRRDEILPLPTLHGPTLTPPLSTTRALVYNLTGFGTQVTRAASTLPPSSSTSYLPARRALARATMRLAFEHLASRLLLCLSPRGAALPPGLRDEVSAARDLVVSGGVASNRFLMRVLRSSLDARGHGGVRVTAPPPALCTDNAAMIAWAGLEMWAAGWESELSVLAVRKWSLDPESEGGGILGADGWVRRGGTGV</sequence>
<comment type="catalytic activity">
    <reaction evidence="6 7">
        <text>L-threonylcarbamoyladenylate + adenosine(37) in tRNA = N(6)-L-threonylcarbamoyladenosine(37) in tRNA + AMP + H(+)</text>
        <dbReference type="Rhea" id="RHEA:37059"/>
        <dbReference type="Rhea" id="RHEA-COMP:10162"/>
        <dbReference type="Rhea" id="RHEA-COMP:10163"/>
        <dbReference type="ChEBI" id="CHEBI:15378"/>
        <dbReference type="ChEBI" id="CHEBI:73682"/>
        <dbReference type="ChEBI" id="CHEBI:74411"/>
        <dbReference type="ChEBI" id="CHEBI:74418"/>
        <dbReference type="ChEBI" id="CHEBI:456215"/>
        <dbReference type="EC" id="2.3.1.234"/>
    </reaction>
</comment>
<keyword evidence="4 7" id="KW-0479">Metal-binding</keyword>
<dbReference type="PROSITE" id="PS01016">
    <property type="entry name" value="GLYCOPROTEASE"/>
    <property type="match status" value="1"/>
</dbReference>
<keyword evidence="3 7" id="KW-0819">tRNA processing</keyword>
<dbReference type="Gene3D" id="3.30.420.40">
    <property type="match status" value="2"/>
</dbReference>
<feature type="domain" description="Gcp-like" evidence="9">
    <location>
        <begin position="91"/>
        <end position="178"/>
    </location>
</feature>
<keyword evidence="7" id="KW-0496">Mitochondrion</keyword>
<dbReference type="RefSeq" id="XP_060285943.1">
    <property type="nucleotide sequence ID" value="XM_060423696.1"/>
</dbReference>
<dbReference type="PRINTS" id="PR00789">
    <property type="entry name" value="OSIALOPTASE"/>
</dbReference>
<dbReference type="EMBL" id="MU839002">
    <property type="protein sequence ID" value="KAK1769730.1"/>
    <property type="molecule type" value="Genomic_DNA"/>
</dbReference>
<evidence type="ECO:0000256" key="7">
    <source>
        <dbReference type="HAMAP-Rule" id="MF_03179"/>
    </source>
</evidence>
<comment type="subcellular location">
    <subcellularLocation>
        <location evidence="7">Mitochondrion</location>
    </subcellularLocation>
</comment>
<evidence type="ECO:0000313" key="10">
    <source>
        <dbReference type="EMBL" id="KAK1769730.1"/>
    </source>
</evidence>
<dbReference type="AlphaFoldDB" id="A0AAJ0C3Z7"/>
<dbReference type="GO" id="GO:0046872">
    <property type="term" value="F:metal ion binding"/>
    <property type="evidence" value="ECO:0007669"/>
    <property type="project" value="UniProtKB-KW"/>
</dbReference>
<dbReference type="HAMAP" id="MF_01445">
    <property type="entry name" value="TsaD"/>
    <property type="match status" value="1"/>
</dbReference>
<dbReference type="SUPFAM" id="SSF53067">
    <property type="entry name" value="Actin-like ATPase domain"/>
    <property type="match status" value="2"/>
</dbReference>
<comment type="subunit">
    <text evidence="7">Homodimer.</text>
</comment>
<keyword evidence="5 7" id="KW-0012">Acyltransferase</keyword>
<organism evidence="10 11">
    <name type="scientific">Phialemonium atrogriseum</name>
    <dbReference type="NCBI Taxonomy" id="1093897"/>
    <lineage>
        <taxon>Eukaryota</taxon>
        <taxon>Fungi</taxon>
        <taxon>Dikarya</taxon>
        <taxon>Ascomycota</taxon>
        <taxon>Pezizomycotina</taxon>
        <taxon>Sordariomycetes</taxon>
        <taxon>Sordariomycetidae</taxon>
        <taxon>Cephalothecales</taxon>
        <taxon>Cephalothecaceae</taxon>
        <taxon>Phialemonium</taxon>
    </lineage>
</organism>
<keyword evidence="2 7" id="KW-0808">Transferase</keyword>
<feature type="region of interest" description="Disordered" evidence="8">
    <location>
        <begin position="188"/>
        <end position="216"/>
    </location>
</feature>
<dbReference type="InterPro" id="IPR017860">
    <property type="entry name" value="Peptidase_M22_CS"/>
</dbReference>
<protein>
    <recommendedName>
        <fullName evidence="1">N(6)-L-threonylcarbamoyladenine synthase</fullName>
        <ecNumber evidence="1">2.3.1.234</ecNumber>
    </recommendedName>
</protein>
<accession>A0AAJ0C3Z7</accession>
<evidence type="ECO:0000256" key="5">
    <source>
        <dbReference type="ARBA" id="ARBA00023315"/>
    </source>
</evidence>
<keyword evidence="11" id="KW-1185">Reference proteome</keyword>
<proteinExistence type="inferred from homology"/>
<comment type="similarity">
    <text evidence="7">Belongs to the KAE1 / TsaD family.</text>
</comment>
<dbReference type="PANTHER" id="PTHR11735:SF6">
    <property type="entry name" value="TRNA N6-ADENOSINE THREONYLCARBAMOYLTRANSFERASE, MITOCHONDRIAL"/>
    <property type="match status" value="1"/>
</dbReference>
<reference evidence="10" key="1">
    <citation type="submission" date="2023-06" db="EMBL/GenBank/DDBJ databases">
        <title>Genome-scale phylogeny and comparative genomics of the fungal order Sordariales.</title>
        <authorList>
            <consortium name="Lawrence Berkeley National Laboratory"/>
            <person name="Hensen N."/>
            <person name="Bonometti L."/>
            <person name="Westerberg I."/>
            <person name="Brannstrom I.O."/>
            <person name="Guillou S."/>
            <person name="Cros-Aarteil S."/>
            <person name="Calhoun S."/>
            <person name="Haridas S."/>
            <person name="Kuo A."/>
            <person name="Mondo S."/>
            <person name="Pangilinan J."/>
            <person name="Riley R."/>
            <person name="Labutti K."/>
            <person name="Andreopoulos B."/>
            <person name="Lipzen A."/>
            <person name="Chen C."/>
            <person name="Yanf M."/>
            <person name="Daum C."/>
            <person name="Ng V."/>
            <person name="Clum A."/>
            <person name="Steindorff A."/>
            <person name="Ohm R."/>
            <person name="Martin F."/>
            <person name="Silar P."/>
            <person name="Natvig D."/>
            <person name="Lalanne C."/>
            <person name="Gautier V."/>
            <person name="Ament-Velasquez S.L."/>
            <person name="Kruys A."/>
            <person name="Hutchinson M.I."/>
            <person name="Powell A.J."/>
            <person name="Barry K."/>
            <person name="Miller A.N."/>
            <person name="Grigoriev I.V."/>
            <person name="Debuchy R."/>
            <person name="Gladieux P."/>
            <person name="Thoren M.H."/>
            <person name="Johannesson H."/>
        </authorList>
    </citation>
    <scope>NUCLEOTIDE SEQUENCE</scope>
    <source>
        <strain evidence="10">8032-3</strain>
    </source>
</reference>
<dbReference type="GO" id="GO:0005739">
    <property type="term" value="C:mitochondrion"/>
    <property type="evidence" value="ECO:0007669"/>
    <property type="project" value="UniProtKB-SubCell"/>
</dbReference>
<name>A0AAJ0C3Z7_9PEZI</name>
<evidence type="ECO:0000256" key="4">
    <source>
        <dbReference type="ARBA" id="ARBA00022723"/>
    </source>
</evidence>
<feature type="domain" description="Gcp-like" evidence="9">
    <location>
        <begin position="352"/>
        <end position="468"/>
    </location>
</feature>
<dbReference type="Proteomes" id="UP001244011">
    <property type="component" value="Unassembled WGS sequence"/>
</dbReference>
<dbReference type="GO" id="GO:0072670">
    <property type="term" value="P:mitochondrial tRNA threonylcarbamoyladenosine modification"/>
    <property type="evidence" value="ECO:0007669"/>
    <property type="project" value="TreeGrafter"/>
</dbReference>
<dbReference type="InterPro" id="IPR022450">
    <property type="entry name" value="TsaD"/>
</dbReference>
<evidence type="ECO:0000256" key="6">
    <source>
        <dbReference type="ARBA" id="ARBA00048117"/>
    </source>
</evidence>
<dbReference type="InterPro" id="IPR017861">
    <property type="entry name" value="KAE1/TsaD"/>
</dbReference>
<comment type="cofactor">
    <cofactor evidence="7">
        <name>a divalent metal cation</name>
        <dbReference type="ChEBI" id="CHEBI:60240"/>
    </cofactor>
    <text evidence="7">Binds 1 divalent metal cation per subunit.</text>
</comment>
<dbReference type="EC" id="2.3.1.234" evidence="1"/>
<evidence type="ECO:0000256" key="1">
    <source>
        <dbReference type="ARBA" id="ARBA00012156"/>
    </source>
</evidence>
<gene>
    <name evidence="10" type="ORF">QBC33DRAFT_333919</name>
</gene>
<evidence type="ECO:0000256" key="2">
    <source>
        <dbReference type="ARBA" id="ARBA00022679"/>
    </source>
</evidence>
<dbReference type="InterPro" id="IPR000905">
    <property type="entry name" value="Gcp-like_dom"/>
</dbReference>